<evidence type="ECO:0000313" key="1">
    <source>
        <dbReference type="EMBL" id="JAE00913.1"/>
    </source>
</evidence>
<organism evidence="1">
    <name type="scientific">Arundo donax</name>
    <name type="common">Giant reed</name>
    <name type="synonym">Donax arundinaceus</name>
    <dbReference type="NCBI Taxonomy" id="35708"/>
    <lineage>
        <taxon>Eukaryota</taxon>
        <taxon>Viridiplantae</taxon>
        <taxon>Streptophyta</taxon>
        <taxon>Embryophyta</taxon>
        <taxon>Tracheophyta</taxon>
        <taxon>Spermatophyta</taxon>
        <taxon>Magnoliopsida</taxon>
        <taxon>Liliopsida</taxon>
        <taxon>Poales</taxon>
        <taxon>Poaceae</taxon>
        <taxon>PACMAD clade</taxon>
        <taxon>Arundinoideae</taxon>
        <taxon>Arundineae</taxon>
        <taxon>Arundo</taxon>
    </lineage>
</organism>
<reference evidence="1" key="2">
    <citation type="journal article" date="2015" name="Data Brief">
        <title>Shoot transcriptome of the giant reed, Arundo donax.</title>
        <authorList>
            <person name="Barrero R.A."/>
            <person name="Guerrero F.D."/>
            <person name="Moolhuijzen P."/>
            <person name="Goolsby J.A."/>
            <person name="Tidwell J."/>
            <person name="Bellgard S.E."/>
            <person name="Bellgard M.I."/>
        </authorList>
    </citation>
    <scope>NUCLEOTIDE SEQUENCE</scope>
    <source>
        <tissue evidence="1">Shoot tissue taken approximately 20 cm above the soil surface</tissue>
    </source>
</reference>
<proteinExistence type="predicted"/>
<dbReference type="EMBL" id="GBRH01196983">
    <property type="protein sequence ID" value="JAE00913.1"/>
    <property type="molecule type" value="Transcribed_RNA"/>
</dbReference>
<reference evidence="1" key="1">
    <citation type="submission" date="2014-09" db="EMBL/GenBank/DDBJ databases">
        <authorList>
            <person name="Magalhaes I.L.F."/>
            <person name="Oliveira U."/>
            <person name="Santos F.R."/>
            <person name="Vidigal T.H.D.A."/>
            <person name="Brescovit A.D."/>
            <person name="Santos A.J."/>
        </authorList>
    </citation>
    <scope>NUCLEOTIDE SEQUENCE</scope>
    <source>
        <tissue evidence="1">Shoot tissue taken approximately 20 cm above the soil surface</tissue>
    </source>
</reference>
<dbReference type="AlphaFoldDB" id="A0A0A9EXY9"/>
<sequence>MNLGAMQVCTILSCKTTVFGKHLVLTDPNS</sequence>
<name>A0A0A9EXY9_ARUDO</name>
<accession>A0A0A9EXY9</accession>
<protein>
    <submittedName>
        <fullName evidence="1">Uncharacterized protein</fullName>
    </submittedName>
</protein>